<dbReference type="Pfam" id="PF02899">
    <property type="entry name" value="Phage_int_SAM_1"/>
    <property type="match status" value="1"/>
</dbReference>
<dbReference type="InterPro" id="IPR010998">
    <property type="entry name" value="Integrase_recombinase_N"/>
</dbReference>
<evidence type="ECO:0000259" key="6">
    <source>
        <dbReference type="PROSITE" id="PS51898"/>
    </source>
</evidence>
<feature type="domain" description="Core-binding (CB)" evidence="7">
    <location>
        <begin position="3"/>
        <end position="83"/>
    </location>
</feature>
<dbReference type="PANTHER" id="PTHR30349">
    <property type="entry name" value="PHAGE INTEGRASE-RELATED"/>
    <property type="match status" value="1"/>
</dbReference>
<evidence type="ECO:0000313" key="8">
    <source>
        <dbReference type="EMBL" id="OZC04636.1"/>
    </source>
</evidence>
<dbReference type="Pfam" id="PF00589">
    <property type="entry name" value="Phage_integrase"/>
    <property type="match status" value="1"/>
</dbReference>
<evidence type="ECO:0000256" key="1">
    <source>
        <dbReference type="ARBA" id="ARBA00008857"/>
    </source>
</evidence>
<accession>A0A259U3N6</accession>
<dbReference type="Gene3D" id="1.10.150.130">
    <property type="match status" value="1"/>
</dbReference>
<dbReference type="Proteomes" id="UP000216446">
    <property type="component" value="Unassembled WGS sequence"/>
</dbReference>
<dbReference type="PROSITE" id="PS51900">
    <property type="entry name" value="CB"/>
    <property type="match status" value="1"/>
</dbReference>
<evidence type="ECO:0000256" key="4">
    <source>
        <dbReference type="ARBA" id="ARBA00023172"/>
    </source>
</evidence>
<comment type="caution">
    <text evidence="8">The sequence shown here is derived from an EMBL/GenBank/DDBJ whole genome shotgun (WGS) entry which is preliminary data.</text>
</comment>
<reference evidence="8 9" key="1">
    <citation type="submission" date="2016-11" db="EMBL/GenBank/DDBJ databases">
        <title>Study of marine rhodopsin-containing bacteria.</title>
        <authorList>
            <person name="Yoshizawa S."/>
            <person name="Kumagai Y."/>
            <person name="Kogure K."/>
        </authorList>
    </citation>
    <scope>NUCLEOTIDE SEQUENCE [LARGE SCALE GENOMIC DNA]</scope>
    <source>
        <strain evidence="8 9">SG-29</strain>
    </source>
</reference>
<dbReference type="InterPro" id="IPR002104">
    <property type="entry name" value="Integrase_catalytic"/>
</dbReference>
<keyword evidence="4" id="KW-0233">DNA recombination</keyword>
<dbReference type="InterPro" id="IPR013762">
    <property type="entry name" value="Integrase-like_cat_sf"/>
</dbReference>
<protein>
    <recommendedName>
        <fullName evidence="10">Integrase</fullName>
    </recommendedName>
</protein>
<dbReference type="PANTHER" id="PTHR30349:SF41">
    <property type="entry name" value="INTEGRASE_RECOMBINASE PROTEIN MJ0367-RELATED"/>
    <property type="match status" value="1"/>
</dbReference>
<dbReference type="SUPFAM" id="SSF56349">
    <property type="entry name" value="DNA breaking-rejoining enzymes"/>
    <property type="match status" value="1"/>
</dbReference>
<dbReference type="GO" id="GO:0015074">
    <property type="term" value="P:DNA integration"/>
    <property type="evidence" value="ECO:0007669"/>
    <property type="project" value="UniProtKB-KW"/>
</dbReference>
<sequence length="304" mass="33906">MASGDSDLIRLFLLRYDRPNTRRSYERDLQSFFGTEVVTLNQARQVTFVQVNGYIQALEDADYAPATLRRRIASLRGFFAWLIALGALDTNPADRHVIRRVKRSGGSDRAITVLSKEQSRQLIEAVDMDHASGVRNRALLYTLLHCVLRRSEAAAMNFEHVRPVGRHWVLDLPSTKGGADQFVKLPDLVRNQLDDLSSYYGATSGPVWRSLSPNSYGRRLSTTSIYDIVNKTARKAGIQATVGAHTLRHTGCTLAIEAGATVQQVQTHARHKNLETTMIYVHQRDKLADSAADFIDLGENGGNE</sequence>
<evidence type="ECO:0000256" key="2">
    <source>
        <dbReference type="ARBA" id="ARBA00022908"/>
    </source>
</evidence>
<keyword evidence="9" id="KW-1185">Reference proteome</keyword>
<dbReference type="InterPro" id="IPR004107">
    <property type="entry name" value="Integrase_SAM-like_N"/>
</dbReference>
<feature type="domain" description="Tyr recombinase" evidence="6">
    <location>
        <begin position="109"/>
        <end position="293"/>
    </location>
</feature>
<comment type="similarity">
    <text evidence="1">Belongs to the 'phage' integrase family.</text>
</comment>
<keyword evidence="2" id="KW-0229">DNA integration</keyword>
<organism evidence="8 9">
    <name type="scientific">Rubricoccus marinus</name>
    <dbReference type="NCBI Taxonomy" id="716817"/>
    <lineage>
        <taxon>Bacteria</taxon>
        <taxon>Pseudomonadati</taxon>
        <taxon>Rhodothermota</taxon>
        <taxon>Rhodothermia</taxon>
        <taxon>Rhodothermales</taxon>
        <taxon>Rubricoccaceae</taxon>
        <taxon>Rubricoccus</taxon>
    </lineage>
</organism>
<evidence type="ECO:0008006" key="10">
    <source>
        <dbReference type="Google" id="ProtNLM"/>
    </source>
</evidence>
<evidence type="ECO:0000256" key="3">
    <source>
        <dbReference type="ARBA" id="ARBA00023125"/>
    </source>
</evidence>
<dbReference type="EMBL" id="MQWB01000001">
    <property type="protein sequence ID" value="OZC04636.1"/>
    <property type="molecule type" value="Genomic_DNA"/>
</dbReference>
<dbReference type="PROSITE" id="PS51898">
    <property type="entry name" value="TYR_RECOMBINASE"/>
    <property type="match status" value="1"/>
</dbReference>
<name>A0A259U3N6_9BACT</name>
<dbReference type="Gene3D" id="1.10.443.10">
    <property type="entry name" value="Intergrase catalytic core"/>
    <property type="match status" value="1"/>
</dbReference>
<dbReference type="InParanoid" id="A0A259U3N6"/>
<evidence type="ECO:0000256" key="5">
    <source>
        <dbReference type="PROSITE-ProRule" id="PRU01248"/>
    </source>
</evidence>
<dbReference type="AlphaFoldDB" id="A0A259U3N6"/>
<proteinExistence type="inferred from homology"/>
<dbReference type="InterPro" id="IPR050090">
    <property type="entry name" value="Tyrosine_recombinase_XerCD"/>
</dbReference>
<dbReference type="InterPro" id="IPR044068">
    <property type="entry name" value="CB"/>
</dbReference>
<keyword evidence="3 5" id="KW-0238">DNA-binding</keyword>
<evidence type="ECO:0000259" key="7">
    <source>
        <dbReference type="PROSITE" id="PS51900"/>
    </source>
</evidence>
<dbReference type="GO" id="GO:0006310">
    <property type="term" value="P:DNA recombination"/>
    <property type="evidence" value="ECO:0007669"/>
    <property type="project" value="UniProtKB-KW"/>
</dbReference>
<evidence type="ECO:0000313" key="9">
    <source>
        <dbReference type="Proteomes" id="UP000216446"/>
    </source>
</evidence>
<dbReference type="GO" id="GO:0003677">
    <property type="term" value="F:DNA binding"/>
    <property type="evidence" value="ECO:0007669"/>
    <property type="project" value="UniProtKB-UniRule"/>
</dbReference>
<gene>
    <name evidence="8" type="ORF">BSZ36_07215</name>
</gene>
<dbReference type="InterPro" id="IPR011010">
    <property type="entry name" value="DNA_brk_join_enz"/>
</dbReference>